<dbReference type="PANTHER" id="PTHR36118:SF1">
    <property type="entry name" value="ION-TRANSLOCATING OXIDOREDUCTASE COMPLEX SUBUNIT G"/>
    <property type="match status" value="1"/>
</dbReference>
<dbReference type="RefSeq" id="WP_307485197.1">
    <property type="nucleotide sequence ID" value="NZ_JAUSUF010000004.1"/>
</dbReference>
<keyword evidence="6" id="KW-0175">Coiled coil</keyword>
<reference evidence="9 10" key="1">
    <citation type="submission" date="2023-07" db="EMBL/GenBank/DDBJ databases">
        <title>Genomic Encyclopedia of Type Strains, Phase IV (KMG-IV): sequencing the most valuable type-strain genomes for metagenomic binning, comparative biology and taxonomic classification.</title>
        <authorList>
            <person name="Goeker M."/>
        </authorList>
    </citation>
    <scope>NUCLEOTIDE SEQUENCE [LARGE SCALE GENOMIC DNA]</scope>
    <source>
        <strain evidence="9 10">DSM 20694</strain>
    </source>
</reference>
<keyword evidence="1" id="KW-0813">Transport</keyword>
<feature type="coiled-coil region" evidence="6">
    <location>
        <begin position="418"/>
        <end position="479"/>
    </location>
</feature>
<dbReference type="PANTHER" id="PTHR36118">
    <property type="entry name" value="ION-TRANSLOCATING OXIDOREDUCTASE COMPLEX SUBUNIT G"/>
    <property type="match status" value="1"/>
</dbReference>
<feature type="domain" description="FMN-binding" evidence="8">
    <location>
        <begin position="219"/>
        <end position="293"/>
    </location>
</feature>
<evidence type="ECO:0000256" key="2">
    <source>
        <dbReference type="ARBA" id="ARBA00022553"/>
    </source>
</evidence>
<keyword evidence="4" id="KW-0288">FMN</keyword>
<evidence type="ECO:0000256" key="6">
    <source>
        <dbReference type="SAM" id="Coils"/>
    </source>
</evidence>
<feature type="domain" description="FMN-binding" evidence="8">
    <location>
        <begin position="86"/>
        <end position="159"/>
    </location>
</feature>
<accession>A0ABT9UTE8</accession>
<dbReference type="Pfam" id="PF04205">
    <property type="entry name" value="FMN_bind"/>
    <property type="match status" value="3"/>
</dbReference>
<evidence type="ECO:0000259" key="8">
    <source>
        <dbReference type="SMART" id="SM00900"/>
    </source>
</evidence>
<organism evidence="9 10">
    <name type="scientific">Eubacterium multiforme</name>
    <dbReference type="NCBI Taxonomy" id="83339"/>
    <lineage>
        <taxon>Bacteria</taxon>
        <taxon>Bacillati</taxon>
        <taxon>Bacillota</taxon>
        <taxon>Clostridia</taxon>
        <taxon>Eubacteriales</taxon>
        <taxon>Eubacteriaceae</taxon>
        <taxon>Eubacterium</taxon>
    </lineage>
</organism>
<keyword evidence="3" id="KW-0285">Flavoprotein</keyword>
<evidence type="ECO:0000256" key="1">
    <source>
        <dbReference type="ARBA" id="ARBA00022448"/>
    </source>
</evidence>
<gene>
    <name evidence="9" type="ORF">J2S18_001496</name>
</gene>
<keyword evidence="5" id="KW-0249">Electron transport</keyword>
<protein>
    <submittedName>
        <fullName evidence="9">Uncharacterized protein with FMN-binding domain</fullName>
    </submittedName>
</protein>
<sequence>MKNKNIIIGGLFTTIVVGAASFAVVDPYNMFSKKNTLEVSKENQNAQDIVIKDKEEEKKEDKKEEDQKAINLSKVKDGTYFGASKGYGGEIKVKVTIEDSKIKNVEVVSHSETPQYYENGKKVIDNILNSNSTNVDSISGATLTSNGIKNAVRDAISKAGIKVTKVNEDKIVNNNSNTNSETRGVSLAKKNIDRYLSSGKINTKEHKLKDGEYIGEAPGFRGNIKVKTIIKNGKLADIKVISNSDDYEYLNNAKGVIHKILKNNGTEGVDTVSGATYSSRGIIDAINRSLKKAIKKDGTMAKKDTKENHKKTDSKPETKPTVKPETKPMPKPNTEDSNKKYNDGKWIGTGSGFKAKTVGDNEVEVEIKDGKIVSIEIKTFNDDEGFDRKVRKLFDKIIKNNSTGKMKEDFSKVIDMGLIEKEERIEKLKAKMANASDKDERIKDYEVVSGATYSSRGIIEAINNALSKSERKLDDSVRKLTIVKKPSATAVYGEPIDLSKVELSITYKDLTEKRIKFSELKENGIDCNIADKAIINPKDKRLTGMMRVPVTFTHRASGAAVNTEIQLSKKRIYKELGKIKFIRDNKTEEIIDLKGSNNKFAREIKLEDGKDTDFTKIEVYDANDKLVTSTSKWNNNKTMCFVDVEQLKEETESTMSMYPQTGYRVEFLRNISFDSEKIKSFEISSLPKKLDYLKGEKLDLSGLSIIVTDSNRLEKNINIDKLEMYGFKVAPQHDSELKEAGNIKININHKNKEVSGKNFEIKVKDKLALPHKIELRDSENDELVETVLLEKDKRVYNIKKLQKKYETSKNPLKVKILLENGDVFTAKDIKWNKKRDMATIELSEDGSKIRLSIWEYSK</sequence>
<dbReference type="Gene3D" id="2.60.40.3630">
    <property type="match status" value="1"/>
</dbReference>
<dbReference type="InterPro" id="IPR007329">
    <property type="entry name" value="FMN-bd"/>
</dbReference>
<keyword evidence="2" id="KW-0597">Phosphoprotein</keyword>
<comment type="caution">
    <text evidence="9">The sequence shown here is derived from an EMBL/GenBank/DDBJ whole genome shotgun (WGS) entry which is preliminary data.</text>
</comment>
<evidence type="ECO:0000256" key="7">
    <source>
        <dbReference type="SAM" id="MobiDB-lite"/>
    </source>
</evidence>
<keyword evidence="10" id="KW-1185">Reference proteome</keyword>
<dbReference type="InterPro" id="IPR010209">
    <property type="entry name" value="Ion_transpt_RnfG/RsxG"/>
</dbReference>
<feature type="domain" description="FMN-binding" evidence="8">
    <location>
        <begin position="359"/>
        <end position="469"/>
    </location>
</feature>
<evidence type="ECO:0000313" key="10">
    <source>
        <dbReference type="Proteomes" id="UP001228504"/>
    </source>
</evidence>
<evidence type="ECO:0000313" key="9">
    <source>
        <dbReference type="EMBL" id="MDQ0149565.1"/>
    </source>
</evidence>
<dbReference type="SMART" id="SM00900">
    <property type="entry name" value="FMN_bind"/>
    <property type="match status" value="3"/>
</dbReference>
<evidence type="ECO:0000256" key="5">
    <source>
        <dbReference type="ARBA" id="ARBA00022982"/>
    </source>
</evidence>
<feature type="region of interest" description="Disordered" evidence="7">
    <location>
        <begin position="296"/>
        <end position="343"/>
    </location>
</feature>
<name>A0ABT9UTE8_9FIRM</name>
<proteinExistence type="predicted"/>
<dbReference type="Proteomes" id="UP001228504">
    <property type="component" value="Unassembled WGS sequence"/>
</dbReference>
<dbReference type="Gene3D" id="3.90.1010.20">
    <property type="match status" value="3"/>
</dbReference>
<dbReference type="EMBL" id="JAUSUF010000004">
    <property type="protein sequence ID" value="MDQ0149565.1"/>
    <property type="molecule type" value="Genomic_DNA"/>
</dbReference>
<evidence type="ECO:0000256" key="4">
    <source>
        <dbReference type="ARBA" id="ARBA00022643"/>
    </source>
</evidence>
<evidence type="ECO:0000256" key="3">
    <source>
        <dbReference type="ARBA" id="ARBA00022630"/>
    </source>
</evidence>